<gene>
    <name evidence="2" type="ORF">ACFQB0_05340</name>
</gene>
<evidence type="ECO:0000313" key="3">
    <source>
        <dbReference type="Proteomes" id="UP001596306"/>
    </source>
</evidence>
<keyword evidence="3" id="KW-1185">Reference proteome</keyword>
<proteinExistence type="predicted"/>
<accession>A0ABW1VC51</accession>
<evidence type="ECO:0000313" key="2">
    <source>
        <dbReference type="EMBL" id="MFC6355529.1"/>
    </source>
</evidence>
<organism evidence="2 3">
    <name type="scientific">Luethyella okanaganae</name>
    <dbReference type="NCBI Taxonomy" id="69372"/>
    <lineage>
        <taxon>Bacteria</taxon>
        <taxon>Bacillati</taxon>
        <taxon>Actinomycetota</taxon>
        <taxon>Actinomycetes</taxon>
        <taxon>Micrococcales</taxon>
        <taxon>Microbacteriaceae</taxon>
        <taxon>Luethyella</taxon>
    </lineage>
</organism>
<dbReference type="EMBL" id="JBHSTP010000001">
    <property type="protein sequence ID" value="MFC6355529.1"/>
    <property type="molecule type" value="Genomic_DNA"/>
</dbReference>
<feature type="transmembrane region" description="Helical" evidence="1">
    <location>
        <begin position="21"/>
        <end position="42"/>
    </location>
</feature>
<dbReference type="RefSeq" id="WP_386728494.1">
    <property type="nucleotide sequence ID" value="NZ_JBHSTP010000001.1"/>
</dbReference>
<sequence length="69" mass="7445">MSFLTTVLAEGELARELPIPAWAYGAIALAVFFVLAIVVWNYRDVSNRHKVKADAYAAAHGADHGHGGH</sequence>
<comment type="caution">
    <text evidence="2">The sequence shown here is derived from an EMBL/GenBank/DDBJ whole genome shotgun (WGS) entry which is preliminary data.</text>
</comment>
<name>A0ABW1VC51_9MICO</name>
<protein>
    <submittedName>
        <fullName evidence="2">Uncharacterized protein</fullName>
    </submittedName>
</protein>
<reference evidence="3" key="1">
    <citation type="journal article" date="2019" name="Int. J. Syst. Evol. Microbiol.">
        <title>The Global Catalogue of Microorganisms (GCM) 10K type strain sequencing project: providing services to taxonomists for standard genome sequencing and annotation.</title>
        <authorList>
            <consortium name="The Broad Institute Genomics Platform"/>
            <consortium name="The Broad Institute Genome Sequencing Center for Infectious Disease"/>
            <person name="Wu L."/>
            <person name="Ma J."/>
        </authorList>
    </citation>
    <scope>NUCLEOTIDE SEQUENCE [LARGE SCALE GENOMIC DNA]</scope>
    <source>
        <strain evidence="3">CCUG 43304</strain>
    </source>
</reference>
<evidence type="ECO:0000256" key="1">
    <source>
        <dbReference type="SAM" id="Phobius"/>
    </source>
</evidence>
<dbReference type="Proteomes" id="UP001596306">
    <property type="component" value="Unassembled WGS sequence"/>
</dbReference>
<keyword evidence="1" id="KW-0812">Transmembrane</keyword>
<keyword evidence="1" id="KW-1133">Transmembrane helix</keyword>
<keyword evidence="1" id="KW-0472">Membrane</keyword>